<dbReference type="AlphaFoldDB" id="A0A4Q1B9X0"/>
<dbReference type="PANTHER" id="PTHR34862:SF1">
    <property type="entry name" value="SPARK DOMAIN-CONTAINING PROTEIN"/>
    <property type="match status" value="1"/>
</dbReference>
<protein>
    <submittedName>
        <fullName evidence="2">Uncharacterized protein</fullName>
    </submittedName>
</protein>
<accession>A0A4Q1B9X0</accession>
<evidence type="ECO:0000313" key="2">
    <source>
        <dbReference type="EMBL" id="RXK35552.1"/>
    </source>
</evidence>
<gene>
    <name evidence="2" type="ORF">M231_07184</name>
</gene>
<evidence type="ECO:0000313" key="3">
    <source>
        <dbReference type="Proteomes" id="UP000289152"/>
    </source>
</evidence>
<keyword evidence="3" id="KW-1185">Reference proteome</keyword>
<feature type="signal peptide" evidence="1">
    <location>
        <begin position="1"/>
        <end position="20"/>
    </location>
</feature>
<organism evidence="2 3">
    <name type="scientific">Tremella mesenterica</name>
    <name type="common">Jelly fungus</name>
    <dbReference type="NCBI Taxonomy" id="5217"/>
    <lineage>
        <taxon>Eukaryota</taxon>
        <taxon>Fungi</taxon>
        <taxon>Dikarya</taxon>
        <taxon>Basidiomycota</taxon>
        <taxon>Agaricomycotina</taxon>
        <taxon>Tremellomycetes</taxon>
        <taxon>Tremellales</taxon>
        <taxon>Tremellaceae</taxon>
        <taxon>Tremella</taxon>
    </lineage>
</organism>
<dbReference type="PANTHER" id="PTHR34862">
    <property type="entry name" value="SPARK DOMAIN-CONTAINING PROTEIN"/>
    <property type="match status" value="1"/>
</dbReference>
<feature type="chain" id="PRO_5020205571" evidence="1">
    <location>
        <begin position="21"/>
        <end position="359"/>
    </location>
</feature>
<reference evidence="2 3" key="1">
    <citation type="submission" date="2016-06" db="EMBL/GenBank/DDBJ databases">
        <title>Evolution of pathogenesis and genome organization in the Tremellales.</title>
        <authorList>
            <person name="Cuomo C."/>
            <person name="Litvintseva A."/>
            <person name="Heitman J."/>
            <person name="Chen Y."/>
            <person name="Sun S."/>
            <person name="Springer D."/>
            <person name="Dromer F."/>
            <person name="Young S."/>
            <person name="Zeng Q."/>
            <person name="Chapman S."/>
            <person name="Gujja S."/>
            <person name="Saif S."/>
            <person name="Birren B."/>
        </authorList>
    </citation>
    <scope>NUCLEOTIDE SEQUENCE [LARGE SCALE GENOMIC DNA]</scope>
    <source>
        <strain evidence="2 3">ATCC 28783</strain>
    </source>
</reference>
<comment type="caution">
    <text evidence="2">The sequence shown here is derived from an EMBL/GenBank/DDBJ whole genome shotgun (WGS) entry which is preliminary data.</text>
</comment>
<dbReference type="EMBL" id="SDIL01000131">
    <property type="protein sequence ID" value="RXK35552.1"/>
    <property type="molecule type" value="Genomic_DNA"/>
</dbReference>
<dbReference type="InParanoid" id="A0A4Q1B9X0"/>
<dbReference type="Proteomes" id="UP000289152">
    <property type="component" value="Unassembled WGS sequence"/>
</dbReference>
<evidence type="ECO:0000256" key="1">
    <source>
        <dbReference type="SAM" id="SignalP"/>
    </source>
</evidence>
<dbReference type="VEuPathDB" id="FungiDB:TREMEDRAFT_74284"/>
<name>A0A4Q1B9X0_TREME</name>
<sequence>MRVTTKTTGIVLLSALSAYAKVGTPLEIGQAGLAYLSPNCQQTVLQLARNSSLSQCLQLDALLPVLTTNSSILPTLDNYLSTLCSSSPCSNLTLSNATSTLLSGCSTDLASAKIDNSTVYSIVSLYPLAREIVCLKTSNPYNVSTTSNTTNTTNSTNTTLPSSSYNTTNSSSWSNTTSYNTTNGTFCLTSLATELSTYLDANLTNYYIDTFALGGNGTALQLLEKIPSTAICDSCVFAAFDLISQSVPQVNNYTIKNHTVAQYLNQTCSAEGFNVTINGTLPTNITEVAVNSTYPYTVVVGNTTLTPFNTSLPTASVNVSVSLPTSLTSVLTAVGSGATPSGSAEKRDVVGLKKRWIGA</sequence>
<keyword evidence="1" id="KW-0732">Signal</keyword>
<proteinExistence type="predicted"/>
<dbReference type="OrthoDB" id="2536450at2759"/>